<comment type="caution">
    <text evidence="19">Lacks conserved residue(s) required for the propagation of feature annotation.</text>
</comment>
<feature type="binding site" evidence="20">
    <location>
        <position position="973"/>
    </location>
    <ligand>
        <name>ATP</name>
        <dbReference type="ChEBI" id="CHEBI:30616"/>
    </ligand>
</feature>
<feature type="domain" description="EGF-like" evidence="23">
    <location>
        <begin position="344"/>
        <end position="375"/>
    </location>
</feature>
<keyword evidence="15" id="KW-0675">Receptor</keyword>
<evidence type="ECO:0000256" key="16">
    <source>
        <dbReference type="ARBA" id="ARBA00023180"/>
    </source>
</evidence>
<dbReference type="Gene3D" id="1.10.510.10">
    <property type="entry name" value="Transferase(Phosphotransferase) domain 1"/>
    <property type="match status" value="1"/>
</dbReference>
<feature type="domain" description="Fibronectin type-III" evidence="25">
    <location>
        <begin position="755"/>
        <end position="850"/>
    </location>
</feature>
<dbReference type="InterPro" id="IPR020635">
    <property type="entry name" value="Tyr_kinase_cat_dom"/>
</dbReference>
<feature type="transmembrane region" description="Helical" evidence="21">
    <location>
        <begin position="863"/>
        <end position="887"/>
    </location>
</feature>
<dbReference type="PROSITE" id="PS50026">
    <property type="entry name" value="EGF_3"/>
    <property type="match status" value="1"/>
</dbReference>
<feature type="domain" description="Fibronectin type-III" evidence="25">
    <location>
        <begin position="564"/>
        <end position="658"/>
    </location>
</feature>
<dbReference type="SMART" id="SM00219">
    <property type="entry name" value="TyrKc"/>
    <property type="match status" value="1"/>
</dbReference>
<keyword evidence="12 21" id="KW-0472">Membrane</keyword>
<keyword evidence="5" id="KW-0808">Transferase</keyword>
<dbReference type="Proteomes" id="UP001558613">
    <property type="component" value="Unassembled WGS sequence"/>
</dbReference>
<dbReference type="InterPro" id="IPR050122">
    <property type="entry name" value="RTK"/>
</dbReference>
<evidence type="ECO:0000256" key="15">
    <source>
        <dbReference type="ARBA" id="ARBA00023170"/>
    </source>
</evidence>
<dbReference type="Gene3D" id="2.60.40.10">
    <property type="entry name" value="Immunoglobulins"/>
    <property type="match status" value="6"/>
</dbReference>
<evidence type="ECO:0000256" key="18">
    <source>
        <dbReference type="ARBA" id="ARBA00051243"/>
    </source>
</evidence>
<dbReference type="InterPro" id="IPR003961">
    <property type="entry name" value="FN3_dom"/>
</dbReference>
<keyword evidence="27" id="KW-1185">Reference proteome</keyword>
<sequence>MRVETQAQRMGFIWILKQGLNGRHAAAEVLQHFLMSAIEMPTVMQPKATEKAAAEYLSRLKVGASLQELQLMTCDCLSCGLSHPHSTERGNRKKELQLPVPGLADERLFSVDVDEPAGVGLGTMRHLSSSVTLCLIGCLITGSTLDISDVTLINPNPVVSSVNSPSLLCVSSDWTVSGTGSLSLGHEYPDKEAHILSTEPDRSHHSAAKVTWMSRNHTFGAFYCQVKNANRSKIYTYKMLHEAAFFPASLTITVNEGEDVNISYWRKTYLPEDTVIYKNGIYEHTSPKEDNMDYVINYPIINAKAQSHAGIYAIRYISGAPFSSAITRLIVRSCKAGFWGAGCTKSCLSCVNGGVCDDVTGECICPPGFQGPTCANVCGEGRFGRSCKERCMDGVCRSQLFCLRDPYGCSCASGWRGFNCSEVCPAGYYGANCKLKCECEQEKCNRFRGCVCVGRHGARCEEPDVRPVILSSLRDTELNSGSMYTVNCSASGRPAPLHGEITLVKPDKTTVYAADTQTENDQTTSTFRVEKITVSAAGRWLCQVKTKHYQEEKEFIVNVKVPPQPQNPPLLNGSGPHHLLLLVNKEPYSGDGPLSSVKVIYKQASSSTWKSIEASGSLVKLDNLSPMTQYTTQVQLSRHGPGGAGKPGPEATFSTQMLELPVGVKLIPVSQTSLVLSWDAAPAEEDWSYEISCQQVGASGTERTFRLASNSSDLHLNELKPRRKYQCKVRTTKSAAGQACPTVSAWTLSDQIPPPPANISTCNISDSSAVIVCSVAEGYSINKVIIRYQQTEQTDYSQQVEVAVQTEQTNMHFQLRGLRANATYQLELWTVNNIGESTDRPQITLVTPQESLQLHGFQAHGNMLFYAILGSAGMTCITILLAFCIVLQLKRATFQRRMVQAFHNIAREEPVVQFSSVPLNVPKKAPNSSQSVAYPTLEWSDIKFQDVIGEGNFGQVLKARIKKDGLRMDAAIKRMKEYASKDDHRDFAGELEVLCKLGHHSNIINLLGACEHRGYLYLAIEYAPHGNLLDFLRKSRVLETDPAFAIANSTASTLSSQQLLHFAADVARGMDYLSQKQFIHRDLAARNILVGENFVAKIADFGLSRGQEVYVKKTMGRLPVRWMAIESLNYSVYTTNSDVWSYGVLLWEVVSLGGTPYCGMTCAELYEKLPQGYRLEKPLNCDDEVYELMKQCWKEKPYERPSFAQILMSLNRMLEERKTYVNTTLYEKFTYAGIDCSAEEAG</sequence>
<dbReference type="CDD" id="cd00063">
    <property type="entry name" value="FN3"/>
    <property type="match status" value="3"/>
</dbReference>
<dbReference type="InterPro" id="IPR036116">
    <property type="entry name" value="FN3_sf"/>
</dbReference>
<proteinExistence type="predicted"/>
<dbReference type="Pfam" id="PF00041">
    <property type="entry name" value="fn3"/>
    <property type="match status" value="1"/>
</dbReference>
<feature type="domain" description="Protein kinase" evidence="22">
    <location>
        <begin position="942"/>
        <end position="1214"/>
    </location>
</feature>
<evidence type="ECO:0000256" key="11">
    <source>
        <dbReference type="ARBA" id="ARBA00022989"/>
    </source>
</evidence>
<keyword evidence="16" id="KW-0325">Glycoprotein</keyword>
<dbReference type="SMART" id="SM00060">
    <property type="entry name" value="FN3"/>
    <property type="match status" value="3"/>
</dbReference>
<evidence type="ECO:0000256" key="17">
    <source>
        <dbReference type="ARBA" id="ARBA00023319"/>
    </source>
</evidence>
<evidence type="ECO:0000256" key="20">
    <source>
        <dbReference type="PROSITE-ProRule" id="PRU10141"/>
    </source>
</evidence>
<evidence type="ECO:0000256" key="2">
    <source>
        <dbReference type="ARBA" id="ARBA00011902"/>
    </source>
</evidence>
<evidence type="ECO:0000256" key="7">
    <source>
        <dbReference type="ARBA" id="ARBA00022737"/>
    </source>
</evidence>
<evidence type="ECO:0000256" key="12">
    <source>
        <dbReference type="ARBA" id="ARBA00023136"/>
    </source>
</evidence>
<evidence type="ECO:0000256" key="10">
    <source>
        <dbReference type="ARBA" id="ARBA00022840"/>
    </source>
</evidence>
<dbReference type="InterPro" id="IPR008266">
    <property type="entry name" value="Tyr_kinase_AS"/>
</dbReference>
<dbReference type="InterPro" id="IPR001245">
    <property type="entry name" value="Ser-Thr/Tyr_kinase_cat_dom"/>
</dbReference>
<keyword evidence="8 20" id="KW-0547">Nucleotide-binding</keyword>
<gene>
    <name evidence="26" type="ORF">QQF64_026322</name>
</gene>
<dbReference type="SUPFAM" id="SSF56112">
    <property type="entry name" value="Protein kinase-like (PK-like)"/>
    <property type="match status" value="1"/>
</dbReference>
<evidence type="ECO:0000259" key="22">
    <source>
        <dbReference type="PROSITE" id="PS50011"/>
    </source>
</evidence>
<dbReference type="CDD" id="cd00055">
    <property type="entry name" value="EGF_Lam"/>
    <property type="match status" value="1"/>
</dbReference>
<dbReference type="EMBL" id="JAYMGO010000005">
    <property type="protein sequence ID" value="KAL1273508.1"/>
    <property type="molecule type" value="Genomic_DNA"/>
</dbReference>
<evidence type="ECO:0000259" key="25">
    <source>
        <dbReference type="PROSITE" id="PS50853"/>
    </source>
</evidence>
<dbReference type="PROSITE" id="PS50835">
    <property type="entry name" value="IG_LIKE"/>
    <property type="match status" value="1"/>
</dbReference>
<dbReference type="PROSITE" id="PS00107">
    <property type="entry name" value="PROTEIN_KINASE_ATP"/>
    <property type="match status" value="1"/>
</dbReference>
<dbReference type="InterPro" id="IPR017441">
    <property type="entry name" value="Protein_kinase_ATP_BS"/>
</dbReference>
<feature type="disulfide bond" evidence="19">
    <location>
        <begin position="365"/>
        <end position="374"/>
    </location>
</feature>
<comment type="subcellular location">
    <subcellularLocation>
        <location evidence="1">Cell membrane</location>
        <topology evidence="1">Single-pass type I membrane protein</topology>
    </subcellularLocation>
</comment>
<evidence type="ECO:0000256" key="1">
    <source>
        <dbReference type="ARBA" id="ARBA00004251"/>
    </source>
</evidence>
<evidence type="ECO:0000259" key="24">
    <source>
        <dbReference type="PROSITE" id="PS50835"/>
    </source>
</evidence>
<evidence type="ECO:0000256" key="3">
    <source>
        <dbReference type="ARBA" id="ARBA00022536"/>
    </source>
</evidence>
<evidence type="ECO:0000256" key="13">
    <source>
        <dbReference type="ARBA" id="ARBA00023137"/>
    </source>
</evidence>
<comment type="catalytic activity">
    <reaction evidence="18">
        <text>L-tyrosyl-[protein] + ATP = O-phospho-L-tyrosyl-[protein] + ADP + H(+)</text>
        <dbReference type="Rhea" id="RHEA:10596"/>
        <dbReference type="Rhea" id="RHEA-COMP:10136"/>
        <dbReference type="Rhea" id="RHEA-COMP:20101"/>
        <dbReference type="ChEBI" id="CHEBI:15378"/>
        <dbReference type="ChEBI" id="CHEBI:30616"/>
        <dbReference type="ChEBI" id="CHEBI:46858"/>
        <dbReference type="ChEBI" id="CHEBI:61978"/>
        <dbReference type="ChEBI" id="CHEBI:456216"/>
        <dbReference type="EC" id="2.7.10.1"/>
    </reaction>
</comment>
<keyword evidence="14 19" id="KW-1015">Disulfide bond</keyword>
<feature type="domain" description="Fibronectin type-III" evidence="25">
    <location>
        <begin position="660"/>
        <end position="750"/>
    </location>
</feature>
<name>A0ABR3N988_9TELE</name>
<dbReference type="Gene3D" id="3.30.200.20">
    <property type="entry name" value="Phosphorylase Kinase, domain 1"/>
    <property type="match status" value="1"/>
</dbReference>
<dbReference type="Pfam" id="PF07974">
    <property type="entry name" value="EGF_2"/>
    <property type="match status" value="1"/>
</dbReference>
<keyword evidence="7" id="KW-0677">Repeat</keyword>
<dbReference type="InterPro" id="IPR013111">
    <property type="entry name" value="EGF_extracell"/>
</dbReference>
<dbReference type="InterPro" id="IPR013783">
    <property type="entry name" value="Ig-like_fold"/>
</dbReference>
<evidence type="ECO:0000256" key="4">
    <source>
        <dbReference type="ARBA" id="ARBA00022553"/>
    </source>
</evidence>
<evidence type="ECO:0000256" key="9">
    <source>
        <dbReference type="ARBA" id="ARBA00022777"/>
    </source>
</evidence>
<dbReference type="PRINTS" id="PR00109">
    <property type="entry name" value="TYRKINASE"/>
</dbReference>
<dbReference type="PROSITE" id="PS50011">
    <property type="entry name" value="PROTEIN_KINASE_DOM"/>
    <property type="match status" value="1"/>
</dbReference>
<dbReference type="PANTHER" id="PTHR24416">
    <property type="entry name" value="TYROSINE-PROTEIN KINASE RECEPTOR"/>
    <property type="match status" value="1"/>
</dbReference>
<dbReference type="SUPFAM" id="SSF49265">
    <property type="entry name" value="Fibronectin type III"/>
    <property type="match status" value="2"/>
</dbReference>
<evidence type="ECO:0000256" key="19">
    <source>
        <dbReference type="PROSITE-ProRule" id="PRU00076"/>
    </source>
</evidence>
<evidence type="ECO:0000313" key="27">
    <source>
        <dbReference type="Proteomes" id="UP001558613"/>
    </source>
</evidence>
<comment type="caution">
    <text evidence="26">The sequence shown here is derived from an EMBL/GenBank/DDBJ whole genome shotgun (WGS) entry which is preliminary data.</text>
</comment>
<dbReference type="Gene3D" id="2.170.300.10">
    <property type="entry name" value="Tie2 ligand-binding domain superfamily"/>
    <property type="match status" value="1"/>
</dbReference>
<dbReference type="Pfam" id="PF00047">
    <property type="entry name" value="ig"/>
    <property type="match status" value="1"/>
</dbReference>
<evidence type="ECO:0000256" key="5">
    <source>
        <dbReference type="ARBA" id="ARBA00022679"/>
    </source>
</evidence>
<dbReference type="Pfam" id="PF10430">
    <property type="entry name" value="Ig_Tie2_1"/>
    <property type="match status" value="1"/>
</dbReference>
<feature type="domain" description="Ig-like" evidence="24">
    <location>
        <begin position="463"/>
        <end position="558"/>
    </location>
</feature>
<dbReference type="InterPro" id="IPR002049">
    <property type="entry name" value="LE_dom"/>
</dbReference>
<evidence type="ECO:0000259" key="23">
    <source>
        <dbReference type="PROSITE" id="PS50026"/>
    </source>
</evidence>
<dbReference type="SMART" id="SM00181">
    <property type="entry name" value="EGF"/>
    <property type="match status" value="2"/>
</dbReference>
<dbReference type="InterPro" id="IPR013151">
    <property type="entry name" value="Immunoglobulin_dom"/>
</dbReference>
<evidence type="ECO:0000256" key="21">
    <source>
        <dbReference type="SAM" id="Phobius"/>
    </source>
</evidence>
<dbReference type="PROSITE" id="PS00022">
    <property type="entry name" value="EGF_1"/>
    <property type="match status" value="1"/>
</dbReference>
<dbReference type="PROSITE" id="PS50853">
    <property type="entry name" value="FN3"/>
    <property type="match status" value="3"/>
</dbReference>
<accession>A0ABR3N988</accession>
<dbReference type="InterPro" id="IPR000719">
    <property type="entry name" value="Prot_kinase_dom"/>
</dbReference>
<keyword evidence="17" id="KW-0393">Immunoglobulin domain</keyword>
<dbReference type="InterPro" id="IPR007110">
    <property type="entry name" value="Ig-like_dom"/>
</dbReference>
<keyword evidence="4" id="KW-0597">Phosphoprotein</keyword>
<evidence type="ECO:0000256" key="14">
    <source>
        <dbReference type="ARBA" id="ARBA00023157"/>
    </source>
</evidence>
<evidence type="ECO:0000256" key="6">
    <source>
        <dbReference type="ARBA" id="ARBA00022692"/>
    </source>
</evidence>
<dbReference type="CDD" id="cd05088">
    <property type="entry name" value="PTKc_Tie2"/>
    <property type="match status" value="1"/>
</dbReference>
<dbReference type="InterPro" id="IPR000742">
    <property type="entry name" value="EGF"/>
</dbReference>
<keyword evidence="6 21" id="KW-0812">Transmembrane</keyword>
<dbReference type="SUPFAM" id="SSF48726">
    <property type="entry name" value="Immunoglobulin"/>
    <property type="match status" value="1"/>
</dbReference>
<evidence type="ECO:0000313" key="26">
    <source>
        <dbReference type="EMBL" id="KAL1273508.1"/>
    </source>
</evidence>
<dbReference type="PANTHER" id="PTHR24416:SF125">
    <property type="entry name" value="ANGIOPOIETIN-1 RECEPTOR"/>
    <property type="match status" value="1"/>
</dbReference>
<dbReference type="EC" id="2.7.10.1" evidence="2"/>
<dbReference type="InterPro" id="IPR011009">
    <property type="entry name" value="Kinase-like_dom_sf"/>
</dbReference>
<keyword evidence="3 19" id="KW-0245">EGF-like domain</keyword>
<keyword evidence="11 21" id="KW-1133">Transmembrane helix</keyword>
<keyword evidence="13" id="KW-0829">Tyrosine-protein kinase</keyword>
<dbReference type="InterPro" id="IPR036179">
    <property type="entry name" value="Ig-like_dom_sf"/>
</dbReference>
<dbReference type="Pfam" id="PF07714">
    <property type="entry name" value="PK_Tyr_Ser-Thr"/>
    <property type="match status" value="1"/>
</dbReference>
<evidence type="ECO:0000256" key="8">
    <source>
        <dbReference type="ARBA" id="ARBA00022741"/>
    </source>
</evidence>
<keyword evidence="9" id="KW-0418">Kinase</keyword>
<reference evidence="26 27" key="1">
    <citation type="submission" date="2023-09" db="EMBL/GenBank/DDBJ databases">
        <authorList>
            <person name="Wang M."/>
        </authorList>
    </citation>
    <scope>NUCLEOTIDE SEQUENCE [LARGE SCALE GENOMIC DNA]</scope>
    <source>
        <strain evidence="26">GT-2023</strain>
        <tissue evidence="26">Liver</tissue>
    </source>
</reference>
<dbReference type="InterPro" id="IPR018941">
    <property type="entry name" value="Tyr_kin_Tie2_Ig-like_dom-1_N"/>
</dbReference>
<dbReference type="PROSITE" id="PS00109">
    <property type="entry name" value="PROTEIN_KINASE_TYR"/>
    <property type="match status" value="1"/>
</dbReference>
<organism evidence="26 27">
    <name type="scientific">Cirrhinus molitorella</name>
    <name type="common">mud carp</name>
    <dbReference type="NCBI Taxonomy" id="172907"/>
    <lineage>
        <taxon>Eukaryota</taxon>
        <taxon>Metazoa</taxon>
        <taxon>Chordata</taxon>
        <taxon>Craniata</taxon>
        <taxon>Vertebrata</taxon>
        <taxon>Euteleostomi</taxon>
        <taxon>Actinopterygii</taxon>
        <taxon>Neopterygii</taxon>
        <taxon>Teleostei</taxon>
        <taxon>Ostariophysi</taxon>
        <taxon>Cypriniformes</taxon>
        <taxon>Cyprinidae</taxon>
        <taxon>Labeoninae</taxon>
        <taxon>Labeonini</taxon>
        <taxon>Cirrhinus</taxon>
    </lineage>
</organism>
<keyword evidence="10 20" id="KW-0067">ATP-binding</keyword>
<protein>
    <recommendedName>
        <fullName evidence="2">receptor protein-tyrosine kinase</fullName>
        <ecNumber evidence="2">2.7.10.1</ecNumber>
    </recommendedName>
</protein>